<evidence type="ECO:0000313" key="16">
    <source>
        <dbReference type="Proteomes" id="UP000550354"/>
    </source>
</evidence>
<keyword evidence="11" id="KW-0411">Iron-sulfur</keyword>
<evidence type="ECO:0000256" key="6">
    <source>
        <dbReference type="ARBA" id="ARBA00022485"/>
    </source>
</evidence>
<dbReference type="GO" id="GO:0032357">
    <property type="term" value="F:oxidized purine DNA binding"/>
    <property type="evidence" value="ECO:0007669"/>
    <property type="project" value="TreeGrafter"/>
</dbReference>
<dbReference type="PANTHER" id="PTHR42944:SF1">
    <property type="entry name" value="ADENINE DNA GLYCOSYLASE"/>
    <property type="match status" value="1"/>
</dbReference>
<comment type="caution">
    <text evidence="15">The sequence shown here is derived from an EMBL/GenBank/DDBJ whole genome shotgun (WGS) entry which is preliminary data.</text>
</comment>
<comment type="cofactor">
    <cofactor evidence="2">
        <name>[4Fe-4S] cluster</name>
        <dbReference type="ChEBI" id="CHEBI:49883"/>
    </cofactor>
</comment>
<evidence type="ECO:0000256" key="8">
    <source>
        <dbReference type="ARBA" id="ARBA00022763"/>
    </source>
</evidence>
<dbReference type="GO" id="GO:0006298">
    <property type="term" value="P:mismatch repair"/>
    <property type="evidence" value="ECO:0007669"/>
    <property type="project" value="TreeGrafter"/>
</dbReference>
<evidence type="ECO:0000256" key="2">
    <source>
        <dbReference type="ARBA" id="ARBA00001966"/>
    </source>
</evidence>
<dbReference type="EC" id="3.2.2.31" evidence="4"/>
<dbReference type="Proteomes" id="UP000550354">
    <property type="component" value="Unassembled WGS sequence"/>
</dbReference>
<feature type="domain" description="HhH-GPD" evidence="14">
    <location>
        <begin position="43"/>
        <end position="195"/>
    </location>
</feature>
<dbReference type="InterPro" id="IPR003265">
    <property type="entry name" value="HhH-GPD_domain"/>
</dbReference>
<dbReference type="CDD" id="cd00056">
    <property type="entry name" value="ENDO3c"/>
    <property type="match status" value="1"/>
</dbReference>
<keyword evidence="16" id="KW-1185">Reference proteome</keyword>
<accession>A0A838XJS9</accession>
<dbReference type="Gene3D" id="1.10.1670.10">
    <property type="entry name" value="Helix-hairpin-Helix base-excision DNA repair enzymes (C-terminal)"/>
    <property type="match status" value="1"/>
</dbReference>
<dbReference type="AlphaFoldDB" id="A0A838XJS9"/>
<organism evidence="15 16">
    <name type="scientific">Aeromicrobium phoceense</name>
    <dbReference type="NCBI Taxonomy" id="2754045"/>
    <lineage>
        <taxon>Bacteria</taxon>
        <taxon>Bacillati</taxon>
        <taxon>Actinomycetota</taxon>
        <taxon>Actinomycetes</taxon>
        <taxon>Propionibacteriales</taxon>
        <taxon>Nocardioidaceae</taxon>
        <taxon>Aeromicrobium</taxon>
    </lineage>
</organism>
<dbReference type="PROSITE" id="PS01155">
    <property type="entry name" value="ENDONUCLEASE_III_2"/>
    <property type="match status" value="1"/>
</dbReference>
<dbReference type="GO" id="GO:0006284">
    <property type="term" value="P:base-excision repair"/>
    <property type="evidence" value="ECO:0007669"/>
    <property type="project" value="InterPro"/>
</dbReference>
<evidence type="ECO:0000256" key="3">
    <source>
        <dbReference type="ARBA" id="ARBA00008343"/>
    </source>
</evidence>
<dbReference type="EMBL" id="JACEOG010000001">
    <property type="protein sequence ID" value="MBA4607130.1"/>
    <property type="molecule type" value="Genomic_DNA"/>
</dbReference>
<dbReference type="SMART" id="SM00478">
    <property type="entry name" value="ENDO3c"/>
    <property type="match status" value="1"/>
</dbReference>
<evidence type="ECO:0000256" key="5">
    <source>
        <dbReference type="ARBA" id="ARBA00022023"/>
    </source>
</evidence>
<dbReference type="GO" id="GO:0035485">
    <property type="term" value="F:adenine/guanine mispair binding"/>
    <property type="evidence" value="ECO:0007669"/>
    <property type="project" value="TreeGrafter"/>
</dbReference>
<comment type="similarity">
    <text evidence="3">Belongs to the Nth/MutY family.</text>
</comment>
<dbReference type="FunFam" id="1.10.340.30:FF:000003">
    <property type="entry name" value="A/G-specific adenine glycosylase"/>
    <property type="match status" value="1"/>
</dbReference>
<dbReference type="InterPro" id="IPR003651">
    <property type="entry name" value="Endonuclease3_FeS-loop_motif"/>
</dbReference>
<evidence type="ECO:0000313" key="15">
    <source>
        <dbReference type="EMBL" id="MBA4607130.1"/>
    </source>
</evidence>
<evidence type="ECO:0000256" key="13">
    <source>
        <dbReference type="ARBA" id="ARBA00023295"/>
    </source>
</evidence>
<dbReference type="SUPFAM" id="SSF48150">
    <property type="entry name" value="DNA-glycosylase"/>
    <property type="match status" value="1"/>
</dbReference>
<keyword evidence="6" id="KW-0004">4Fe-4S</keyword>
<keyword evidence="8" id="KW-0227">DNA damage</keyword>
<dbReference type="GO" id="GO:0051539">
    <property type="term" value="F:4 iron, 4 sulfur cluster binding"/>
    <property type="evidence" value="ECO:0007669"/>
    <property type="project" value="UniProtKB-KW"/>
</dbReference>
<dbReference type="InterPro" id="IPR004036">
    <property type="entry name" value="Endonuclease-III-like_CS2"/>
</dbReference>
<evidence type="ECO:0000256" key="4">
    <source>
        <dbReference type="ARBA" id="ARBA00012045"/>
    </source>
</evidence>
<dbReference type="PANTHER" id="PTHR42944">
    <property type="entry name" value="ADENINE DNA GLYCOSYLASE"/>
    <property type="match status" value="1"/>
</dbReference>
<evidence type="ECO:0000259" key="14">
    <source>
        <dbReference type="SMART" id="SM00478"/>
    </source>
</evidence>
<dbReference type="Pfam" id="PF00730">
    <property type="entry name" value="HhH-GPD"/>
    <property type="match status" value="1"/>
</dbReference>
<evidence type="ECO:0000256" key="10">
    <source>
        <dbReference type="ARBA" id="ARBA00023004"/>
    </source>
</evidence>
<dbReference type="SMART" id="SM00525">
    <property type="entry name" value="FES"/>
    <property type="match status" value="1"/>
</dbReference>
<dbReference type="GO" id="GO:0046872">
    <property type="term" value="F:metal ion binding"/>
    <property type="evidence" value="ECO:0007669"/>
    <property type="project" value="UniProtKB-KW"/>
</dbReference>
<proteinExistence type="inferred from homology"/>
<dbReference type="GO" id="GO:0000701">
    <property type="term" value="F:purine-specific mismatch base pair DNA N-glycosylase activity"/>
    <property type="evidence" value="ECO:0007669"/>
    <property type="project" value="UniProtKB-EC"/>
</dbReference>
<evidence type="ECO:0000256" key="1">
    <source>
        <dbReference type="ARBA" id="ARBA00000843"/>
    </source>
</evidence>
<evidence type="ECO:0000256" key="11">
    <source>
        <dbReference type="ARBA" id="ARBA00023014"/>
    </source>
</evidence>
<evidence type="ECO:0000256" key="7">
    <source>
        <dbReference type="ARBA" id="ARBA00022723"/>
    </source>
</evidence>
<keyword evidence="7" id="KW-0479">Metal-binding</keyword>
<keyword evidence="9" id="KW-0378">Hydrolase</keyword>
<name>A0A838XJS9_9ACTN</name>
<comment type="catalytic activity">
    <reaction evidence="1">
        <text>Hydrolyzes free adenine bases from 7,8-dihydro-8-oxoguanine:adenine mismatched double-stranded DNA, leaving an apurinic site.</text>
        <dbReference type="EC" id="3.2.2.31"/>
    </reaction>
</comment>
<evidence type="ECO:0000256" key="9">
    <source>
        <dbReference type="ARBA" id="ARBA00022801"/>
    </source>
</evidence>
<dbReference type="RefSeq" id="WP_181752970.1">
    <property type="nucleotide sequence ID" value="NZ_JACEOG010000001.1"/>
</dbReference>
<keyword evidence="13" id="KW-0326">Glycosidase</keyword>
<dbReference type="Pfam" id="PF00633">
    <property type="entry name" value="HHH"/>
    <property type="match status" value="1"/>
</dbReference>
<dbReference type="InterPro" id="IPR000445">
    <property type="entry name" value="HhH_motif"/>
</dbReference>
<dbReference type="InterPro" id="IPR044298">
    <property type="entry name" value="MIG/MutY"/>
</dbReference>
<dbReference type="InterPro" id="IPR011257">
    <property type="entry name" value="DNA_glycosylase"/>
</dbReference>
<sequence length="295" mass="31943">MPATTPPPAELHRRVIDWYGAHRRTLPWREDPDPWRVMVSEFMLQQTPVVRVLPVFEAWLERWPTPADLAASPAGEAVRAWGRLGYPRRALRLHAAATAIVESHGGAVPGTYDELLTLPGVGDYTAAAIASFAYGRRAVVLDTNVRRVFARVVSGVQYPSQGVLRAERDLATSLLPEDDAVAAAWAASTMELGAVVCTARAPRCEACPIADACRWRAVGYPPHDGPPRRGQPWHGTDRQCRGALMAVVRDAAGPVAPELVAAAWSDAAQRERCLDSLLDDGLLDLAADGRLTLPG</sequence>
<dbReference type="Pfam" id="PF10576">
    <property type="entry name" value="EndIII_4Fe-2S"/>
    <property type="match status" value="1"/>
</dbReference>
<evidence type="ECO:0000256" key="12">
    <source>
        <dbReference type="ARBA" id="ARBA00023204"/>
    </source>
</evidence>
<protein>
    <recommendedName>
        <fullName evidence="5">Adenine DNA glycosylase</fullName>
        <ecNumber evidence="4">3.2.2.31</ecNumber>
    </recommendedName>
</protein>
<keyword evidence="12" id="KW-0234">DNA repair</keyword>
<reference evidence="15 16" key="1">
    <citation type="submission" date="2020-07" db="EMBL/GenBank/DDBJ databases">
        <title>Draft genome and description of Aeromicrobium phoceense strain Marseille-Q0843 isolated from healthy skin swab.</title>
        <authorList>
            <person name="Boxberger M."/>
            <person name="La Scola B."/>
        </authorList>
    </citation>
    <scope>NUCLEOTIDE SEQUENCE [LARGE SCALE GENOMIC DNA]</scope>
    <source>
        <strain evidence="15 16">Marseille-Q0843</strain>
    </source>
</reference>
<gene>
    <name evidence="15" type="ORF">H1W00_01405</name>
</gene>
<keyword evidence="10" id="KW-0408">Iron</keyword>
<dbReference type="GO" id="GO:0034039">
    <property type="term" value="F:8-oxo-7,8-dihydroguanine DNA N-glycosylase activity"/>
    <property type="evidence" value="ECO:0007669"/>
    <property type="project" value="TreeGrafter"/>
</dbReference>
<dbReference type="Gene3D" id="1.10.340.30">
    <property type="entry name" value="Hypothetical protein, domain 2"/>
    <property type="match status" value="1"/>
</dbReference>
<dbReference type="InterPro" id="IPR023170">
    <property type="entry name" value="HhH_base_excis_C"/>
</dbReference>